<protein>
    <recommendedName>
        <fullName evidence="4">Granulins domain-containing protein</fullName>
    </recommendedName>
</protein>
<feature type="chain" id="PRO_5007561969" description="Granulins domain-containing protein" evidence="1">
    <location>
        <begin position="31"/>
        <end position="84"/>
    </location>
</feature>
<evidence type="ECO:0000313" key="2">
    <source>
        <dbReference type="EMBL" id="KXZ47841.1"/>
    </source>
</evidence>
<keyword evidence="1" id="KW-0732">Signal</keyword>
<evidence type="ECO:0000313" key="3">
    <source>
        <dbReference type="Proteomes" id="UP000075714"/>
    </source>
</evidence>
<keyword evidence="3" id="KW-1185">Reference proteome</keyword>
<name>A0A150GDA6_GONPE</name>
<gene>
    <name evidence="2" type="ORF">GPECTOR_32g453</name>
</gene>
<evidence type="ECO:0008006" key="4">
    <source>
        <dbReference type="Google" id="ProtNLM"/>
    </source>
</evidence>
<accession>A0A150GDA6</accession>
<comment type="caution">
    <text evidence="2">The sequence shown here is derived from an EMBL/GenBank/DDBJ whole genome shotgun (WGS) entry which is preliminary data.</text>
</comment>
<organism evidence="2 3">
    <name type="scientific">Gonium pectorale</name>
    <name type="common">Green alga</name>
    <dbReference type="NCBI Taxonomy" id="33097"/>
    <lineage>
        <taxon>Eukaryota</taxon>
        <taxon>Viridiplantae</taxon>
        <taxon>Chlorophyta</taxon>
        <taxon>core chlorophytes</taxon>
        <taxon>Chlorophyceae</taxon>
        <taxon>CS clade</taxon>
        <taxon>Chlamydomonadales</taxon>
        <taxon>Volvocaceae</taxon>
        <taxon>Gonium</taxon>
    </lineage>
</organism>
<reference evidence="3" key="1">
    <citation type="journal article" date="2016" name="Nat. Commun.">
        <title>The Gonium pectorale genome demonstrates co-option of cell cycle regulation during the evolution of multicellularity.</title>
        <authorList>
            <person name="Hanschen E.R."/>
            <person name="Marriage T.N."/>
            <person name="Ferris P.J."/>
            <person name="Hamaji T."/>
            <person name="Toyoda A."/>
            <person name="Fujiyama A."/>
            <person name="Neme R."/>
            <person name="Noguchi H."/>
            <person name="Minakuchi Y."/>
            <person name="Suzuki M."/>
            <person name="Kawai-Toyooka H."/>
            <person name="Smith D.R."/>
            <person name="Sparks H."/>
            <person name="Anderson J."/>
            <person name="Bakaric R."/>
            <person name="Luria V."/>
            <person name="Karger A."/>
            <person name="Kirschner M.W."/>
            <person name="Durand P.M."/>
            <person name="Michod R.E."/>
            <person name="Nozaki H."/>
            <person name="Olson B.J."/>
        </authorList>
    </citation>
    <scope>NUCLEOTIDE SEQUENCE [LARGE SCALE GENOMIC DNA]</scope>
    <source>
        <strain evidence="3">NIES-2863</strain>
    </source>
</reference>
<feature type="signal peptide" evidence="1">
    <location>
        <begin position="1"/>
        <end position="30"/>
    </location>
</feature>
<proteinExistence type="predicted"/>
<sequence length="84" mass="8678">MALIRRASLPLLFAAAALLLAALLFVAASANNVPDDRIPMRALLQSCLPPGSSCGPSGYYQLPCCNGPQVICVGDGGGYTCRQP</sequence>
<dbReference type="AlphaFoldDB" id="A0A150GDA6"/>
<evidence type="ECO:0000256" key="1">
    <source>
        <dbReference type="SAM" id="SignalP"/>
    </source>
</evidence>
<dbReference type="EMBL" id="LSYV01000033">
    <property type="protein sequence ID" value="KXZ47841.1"/>
    <property type="molecule type" value="Genomic_DNA"/>
</dbReference>
<dbReference type="Proteomes" id="UP000075714">
    <property type="component" value="Unassembled WGS sequence"/>
</dbReference>